<feature type="non-terminal residue" evidence="3">
    <location>
        <position position="1"/>
    </location>
</feature>
<evidence type="ECO:0000313" key="3">
    <source>
        <dbReference type="EMBL" id="KAI5607641.1"/>
    </source>
</evidence>
<dbReference type="EMBL" id="MU591079">
    <property type="protein sequence ID" value="KAI5607641.1"/>
    <property type="molecule type" value="Genomic_DNA"/>
</dbReference>
<keyword evidence="2" id="KW-0325">Glycoprotein</keyword>
<dbReference type="PANTHER" id="PTHR23412:SF6">
    <property type="entry name" value="MESOTHELIN"/>
    <property type="match status" value="1"/>
</dbReference>
<accession>A0AAD5A0T0</accession>
<keyword evidence="4" id="KW-1185">Reference proteome</keyword>
<dbReference type="PANTHER" id="PTHR23412">
    <property type="entry name" value="STEREOCILIN RELATED"/>
    <property type="match status" value="1"/>
</dbReference>
<gene>
    <name evidence="3" type="ORF">C0J50_12413</name>
</gene>
<sequence length="64" mass="6895">GISGVSLTRDQVDVLGNMACTLEFSYIQNSDPLILEKLKNCEDLSDSQITAIQSLLLSGNTTYG</sequence>
<evidence type="ECO:0000313" key="4">
    <source>
        <dbReference type="Proteomes" id="UP001205998"/>
    </source>
</evidence>
<comment type="caution">
    <text evidence="3">The sequence shown here is derived from an EMBL/GenBank/DDBJ whole genome shotgun (WGS) entry which is preliminary data.</text>
</comment>
<dbReference type="AlphaFoldDB" id="A0AAD5A0T0"/>
<evidence type="ECO:0000256" key="1">
    <source>
        <dbReference type="ARBA" id="ARBA00022729"/>
    </source>
</evidence>
<dbReference type="GO" id="GO:0007160">
    <property type="term" value="P:cell-matrix adhesion"/>
    <property type="evidence" value="ECO:0007669"/>
    <property type="project" value="TreeGrafter"/>
</dbReference>
<keyword evidence="1" id="KW-0732">Signal</keyword>
<evidence type="ECO:0000256" key="2">
    <source>
        <dbReference type="ARBA" id="ARBA00023180"/>
    </source>
</evidence>
<proteinExistence type="predicted"/>
<reference evidence="3" key="1">
    <citation type="submission" date="2018-07" db="EMBL/GenBank/DDBJ databases">
        <title>Comparative genomics of catfishes provides insights into carnivory and benthic adaptation.</title>
        <authorList>
            <person name="Zhang Y."/>
            <person name="Wang D."/>
            <person name="Peng Z."/>
            <person name="Zheng S."/>
            <person name="Shao F."/>
            <person name="Tao W."/>
        </authorList>
    </citation>
    <scope>NUCLEOTIDE SEQUENCE</scope>
    <source>
        <strain evidence="3">Chongqing</strain>
    </source>
</reference>
<protein>
    <submittedName>
        <fullName evidence="3">Uncharacterized protein</fullName>
    </submittedName>
</protein>
<dbReference type="InterPro" id="IPR026664">
    <property type="entry name" value="Stereocilin-rel"/>
</dbReference>
<name>A0AAD5A0T0_SILAS</name>
<dbReference type="GO" id="GO:0009986">
    <property type="term" value="C:cell surface"/>
    <property type="evidence" value="ECO:0007669"/>
    <property type="project" value="TreeGrafter"/>
</dbReference>
<organism evidence="3 4">
    <name type="scientific">Silurus asotus</name>
    <name type="common">Amur catfish</name>
    <name type="synonym">Parasilurus asotus</name>
    <dbReference type="NCBI Taxonomy" id="30991"/>
    <lineage>
        <taxon>Eukaryota</taxon>
        <taxon>Metazoa</taxon>
        <taxon>Chordata</taxon>
        <taxon>Craniata</taxon>
        <taxon>Vertebrata</taxon>
        <taxon>Euteleostomi</taxon>
        <taxon>Actinopterygii</taxon>
        <taxon>Neopterygii</taxon>
        <taxon>Teleostei</taxon>
        <taxon>Ostariophysi</taxon>
        <taxon>Siluriformes</taxon>
        <taxon>Siluridae</taxon>
        <taxon>Silurus</taxon>
    </lineage>
</organism>
<dbReference type="Proteomes" id="UP001205998">
    <property type="component" value="Unassembled WGS sequence"/>
</dbReference>